<dbReference type="Gene3D" id="1.10.10.60">
    <property type="entry name" value="Homeodomain-like"/>
    <property type="match status" value="1"/>
</dbReference>
<evidence type="ECO:0000259" key="8">
    <source>
        <dbReference type="PROSITE" id="PS50071"/>
    </source>
</evidence>
<dbReference type="GO" id="GO:0000981">
    <property type="term" value="F:DNA-binding transcription factor activity, RNA polymerase II-specific"/>
    <property type="evidence" value="ECO:0007669"/>
    <property type="project" value="InterPro"/>
</dbReference>
<evidence type="ECO:0000256" key="5">
    <source>
        <dbReference type="ARBA" id="ARBA00023242"/>
    </source>
</evidence>
<keyword evidence="9" id="KW-1185">Reference proteome</keyword>
<dbReference type="Pfam" id="PF05920">
    <property type="entry name" value="Homeobox_KN"/>
    <property type="match status" value="1"/>
</dbReference>
<dbReference type="SMART" id="SM00389">
    <property type="entry name" value="HOX"/>
    <property type="match status" value="1"/>
</dbReference>
<keyword evidence="4 6" id="KW-0371">Homeobox</keyword>
<dbReference type="PROSITE" id="PS50071">
    <property type="entry name" value="HOMEOBOX_2"/>
    <property type="match status" value="1"/>
</dbReference>
<keyword evidence="5 6" id="KW-0539">Nucleus</keyword>
<feature type="compositionally biased region" description="Low complexity" evidence="7">
    <location>
        <begin position="242"/>
        <end position="264"/>
    </location>
</feature>
<evidence type="ECO:0000313" key="9">
    <source>
        <dbReference type="Proteomes" id="UP000046393"/>
    </source>
</evidence>
<dbReference type="WBParaSite" id="SMUV_0000063001-mRNA-1">
    <property type="protein sequence ID" value="SMUV_0000063001-mRNA-1"/>
    <property type="gene ID" value="SMUV_0000063001"/>
</dbReference>
<evidence type="ECO:0000313" key="10">
    <source>
        <dbReference type="WBParaSite" id="SMUV_0000063001-mRNA-1"/>
    </source>
</evidence>
<keyword evidence="3 6" id="KW-0238">DNA-binding</keyword>
<dbReference type="Proteomes" id="UP000046393">
    <property type="component" value="Unplaced"/>
</dbReference>
<dbReference type="CDD" id="cd00086">
    <property type="entry name" value="homeodomain"/>
    <property type="match status" value="1"/>
</dbReference>
<evidence type="ECO:0000256" key="2">
    <source>
        <dbReference type="ARBA" id="ARBA00008446"/>
    </source>
</evidence>
<evidence type="ECO:0000256" key="3">
    <source>
        <dbReference type="ARBA" id="ARBA00023125"/>
    </source>
</evidence>
<dbReference type="GO" id="GO:0000978">
    <property type="term" value="F:RNA polymerase II cis-regulatory region sequence-specific DNA binding"/>
    <property type="evidence" value="ECO:0007669"/>
    <property type="project" value="TreeGrafter"/>
</dbReference>
<comment type="similarity">
    <text evidence="2">Belongs to the TALE/IRO homeobox family.</text>
</comment>
<evidence type="ECO:0000256" key="4">
    <source>
        <dbReference type="ARBA" id="ARBA00023155"/>
    </source>
</evidence>
<protein>
    <submittedName>
        <fullName evidence="10">Homeobox domain-containing protein</fullName>
    </submittedName>
</protein>
<dbReference type="InterPro" id="IPR017970">
    <property type="entry name" value="Homeobox_CS"/>
</dbReference>
<dbReference type="AlphaFoldDB" id="A0A0N5A962"/>
<evidence type="ECO:0000256" key="6">
    <source>
        <dbReference type="PROSITE-ProRule" id="PRU00108"/>
    </source>
</evidence>
<dbReference type="GO" id="GO:0030182">
    <property type="term" value="P:neuron differentiation"/>
    <property type="evidence" value="ECO:0007669"/>
    <property type="project" value="TreeGrafter"/>
</dbReference>
<reference evidence="10" key="1">
    <citation type="submission" date="2017-02" db="UniProtKB">
        <authorList>
            <consortium name="WormBaseParasite"/>
        </authorList>
    </citation>
    <scope>IDENTIFICATION</scope>
</reference>
<feature type="compositionally biased region" description="Polar residues" evidence="7">
    <location>
        <begin position="1"/>
        <end position="12"/>
    </location>
</feature>
<dbReference type="InterPro" id="IPR009057">
    <property type="entry name" value="Homeodomain-like_sf"/>
</dbReference>
<evidence type="ECO:0000256" key="7">
    <source>
        <dbReference type="SAM" id="MobiDB-lite"/>
    </source>
</evidence>
<dbReference type="PANTHER" id="PTHR11211:SF40">
    <property type="entry name" value="MIRROR, ISOFORM C"/>
    <property type="match status" value="1"/>
</dbReference>
<name>A0A0N5A962_9BILA</name>
<accession>A0A0N5A962</accession>
<feature type="region of interest" description="Disordered" evidence="7">
    <location>
        <begin position="1"/>
        <end position="21"/>
    </location>
</feature>
<dbReference type="GO" id="GO:0048468">
    <property type="term" value="P:cell development"/>
    <property type="evidence" value="ECO:0007669"/>
    <property type="project" value="TreeGrafter"/>
</dbReference>
<feature type="domain" description="Homeobox" evidence="8">
    <location>
        <begin position="111"/>
        <end position="148"/>
    </location>
</feature>
<feature type="DNA-binding region" description="Homeobox" evidence="6">
    <location>
        <begin position="113"/>
        <end position="149"/>
    </location>
</feature>
<dbReference type="InterPro" id="IPR008422">
    <property type="entry name" value="KN_HD"/>
</dbReference>
<dbReference type="SUPFAM" id="SSF46689">
    <property type="entry name" value="Homeodomain-like"/>
    <property type="match status" value="1"/>
</dbReference>
<feature type="region of interest" description="Disordered" evidence="7">
    <location>
        <begin position="235"/>
        <end position="272"/>
    </location>
</feature>
<dbReference type="InterPro" id="IPR001356">
    <property type="entry name" value="HD"/>
</dbReference>
<dbReference type="STRING" id="451379.A0A0N5A962"/>
<organism evidence="9 10">
    <name type="scientific">Syphacia muris</name>
    <dbReference type="NCBI Taxonomy" id="451379"/>
    <lineage>
        <taxon>Eukaryota</taxon>
        <taxon>Metazoa</taxon>
        <taxon>Ecdysozoa</taxon>
        <taxon>Nematoda</taxon>
        <taxon>Chromadorea</taxon>
        <taxon>Rhabditida</taxon>
        <taxon>Spirurina</taxon>
        <taxon>Oxyuridomorpha</taxon>
        <taxon>Oxyuroidea</taxon>
        <taxon>Oxyuridae</taxon>
        <taxon>Syphacia</taxon>
    </lineage>
</organism>
<dbReference type="PANTHER" id="PTHR11211">
    <property type="entry name" value="IROQUOIS-CLASS HOMEODOMAIN PROTEIN IRX"/>
    <property type="match status" value="1"/>
</dbReference>
<dbReference type="PROSITE" id="PS00027">
    <property type="entry name" value="HOMEOBOX_1"/>
    <property type="match status" value="1"/>
</dbReference>
<dbReference type="GO" id="GO:0005634">
    <property type="term" value="C:nucleus"/>
    <property type="evidence" value="ECO:0007669"/>
    <property type="project" value="UniProtKB-SubCell"/>
</dbReference>
<comment type="subcellular location">
    <subcellularLocation>
        <location evidence="1 6">Nucleus</location>
    </subcellularLocation>
</comment>
<evidence type="ECO:0000256" key="1">
    <source>
        <dbReference type="ARBA" id="ARBA00004123"/>
    </source>
</evidence>
<proteinExistence type="inferred from homology"/>
<sequence length="272" mass="30301">MPQPTTQLNRQPPSMPQPLPNGTVLRLQASNFQLIPTAVPILPANATCVVVPRDSFPIPGHNYSLPSPDVQPKVVLTEPRLSCYPCNTVMQENPAQETTAPLKLWLKAHYKNPYPSKAEKIMFSVLTKMTLTQISTWFANARRRLRKEGKAVFQDNSNADVDDGPIGSDILDQPSSSTFNFLDQNGSGKAGESSSTFINDVNNKLKIKRCDKNADERRKKKIWSIVDSLSLTIESESEKENTTPTSGTRSPSSSSNENSIYTSNKTFRRYRL</sequence>